<dbReference type="OrthoDB" id="9810734at2"/>
<keyword evidence="4" id="KW-1185">Reference proteome</keyword>
<dbReference type="Proteomes" id="UP000238220">
    <property type="component" value="Unassembled WGS sequence"/>
</dbReference>
<dbReference type="PRINTS" id="PR00081">
    <property type="entry name" value="GDHRDH"/>
</dbReference>
<dbReference type="AlphaFoldDB" id="A0A2S5TIJ0"/>
<dbReference type="PANTHER" id="PTHR42901:SF1">
    <property type="entry name" value="ALCOHOL DEHYDROGENASE"/>
    <property type="match status" value="1"/>
</dbReference>
<evidence type="ECO:0000256" key="1">
    <source>
        <dbReference type="ARBA" id="ARBA00006484"/>
    </source>
</evidence>
<dbReference type="GO" id="GO:0016491">
    <property type="term" value="F:oxidoreductase activity"/>
    <property type="evidence" value="ECO:0007669"/>
    <property type="project" value="UniProtKB-KW"/>
</dbReference>
<dbReference type="Gene3D" id="3.40.50.720">
    <property type="entry name" value="NAD(P)-binding Rossmann-like Domain"/>
    <property type="match status" value="1"/>
</dbReference>
<dbReference type="InterPro" id="IPR036291">
    <property type="entry name" value="NAD(P)-bd_dom_sf"/>
</dbReference>
<evidence type="ECO:0000313" key="4">
    <source>
        <dbReference type="Proteomes" id="UP000238220"/>
    </source>
</evidence>
<accession>A0A2S5TIJ0</accession>
<dbReference type="RefSeq" id="WP_104229785.1">
    <property type="nucleotide sequence ID" value="NZ_PSNW01000003.1"/>
</dbReference>
<reference evidence="3 4" key="1">
    <citation type="submission" date="2018-02" db="EMBL/GenBank/DDBJ databases">
        <title>Genome sequencing of Solimonas sp. HR-BB.</title>
        <authorList>
            <person name="Lee Y."/>
            <person name="Jeon C.O."/>
        </authorList>
    </citation>
    <scope>NUCLEOTIDE SEQUENCE [LARGE SCALE GENOMIC DNA]</scope>
    <source>
        <strain evidence="3 4">HR-BB</strain>
    </source>
</reference>
<protein>
    <submittedName>
        <fullName evidence="3">Oxidoreductase</fullName>
    </submittedName>
</protein>
<proteinExistence type="inferred from homology"/>
<organism evidence="3 4">
    <name type="scientific">Solimonas fluminis</name>
    <dbReference type="NCBI Taxonomy" id="2086571"/>
    <lineage>
        <taxon>Bacteria</taxon>
        <taxon>Pseudomonadati</taxon>
        <taxon>Pseudomonadota</taxon>
        <taxon>Gammaproteobacteria</taxon>
        <taxon>Nevskiales</taxon>
        <taxon>Nevskiaceae</taxon>
        <taxon>Solimonas</taxon>
    </lineage>
</organism>
<gene>
    <name evidence="3" type="ORF">C3942_07650</name>
</gene>
<comment type="caution">
    <text evidence="3">The sequence shown here is derived from an EMBL/GenBank/DDBJ whole genome shotgun (WGS) entry which is preliminary data.</text>
</comment>
<dbReference type="CDD" id="cd05233">
    <property type="entry name" value="SDR_c"/>
    <property type="match status" value="1"/>
</dbReference>
<dbReference type="PANTHER" id="PTHR42901">
    <property type="entry name" value="ALCOHOL DEHYDROGENASE"/>
    <property type="match status" value="1"/>
</dbReference>
<name>A0A2S5TIJ0_9GAMM</name>
<dbReference type="Pfam" id="PF00106">
    <property type="entry name" value="adh_short"/>
    <property type="match status" value="1"/>
</dbReference>
<dbReference type="PIRSF" id="PIRSF000126">
    <property type="entry name" value="11-beta-HSD1"/>
    <property type="match status" value="1"/>
</dbReference>
<sequence>MESSGKTALITGASSGIGYELAKLFAQEGHNLVLVARSEAELQRIAQDLERSCGIETLVIAADLFDPEAPHEVYDRVRRAGITVNYLVNDAGQGVYCKFADTDLEQELRIIQLNVNALVVLTKLFLRDMLARNEGRILQLASMVSKNPAPWSAIYGGTKAFVYYFSQALVQELEGTEVTVTALRPGGTDTDFFRKEHGEEAALVQEGKLGPADEVARDGYEAMMEGRNAVVSGWQNKIMDKAAQLMPDTLAAKQMKKMHEPRPGGRRQ</sequence>
<dbReference type="SUPFAM" id="SSF51735">
    <property type="entry name" value="NAD(P)-binding Rossmann-fold domains"/>
    <property type="match status" value="1"/>
</dbReference>
<evidence type="ECO:0000313" key="3">
    <source>
        <dbReference type="EMBL" id="PPE74628.1"/>
    </source>
</evidence>
<keyword evidence="2" id="KW-0560">Oxidoreductase</keyword>
<comment type="similarity">
    <text evidence="1">Belongs to the short-chain dehydrogenases/reductases (SDR) family.</text>
</comment>
<evidence type="ECO:0000256" key="2">
    <source>
        <dbReference type="ARBA" id="ARBA00023002"/>
    </source>
</evidence>
<dbReference type="InterPro" id="IPR002347">
    <property type="entry name" value="SDR_fam"/>
</dbReference>
<dbReference type="EMBL" id="PSNW01000003">
    <property type="protein sequence ID" value="PPE74628.1"/>
    <property type="molecule type" value="Genomic_DNA"/>
</dbReference>